<dbReference type="RefSeq" id="WP_147164736.1">
    <property type="nucleotide sequence ID" value="NZ_BJZO01000100.1"/>
</dbReference>
<keyword evidence="7" id="KW-1185">Reference proteome</keyword>
<dbReference type="PANTHER" id="PTHR47893">
    <property type="entry name" value="REGULATORY PROTEIN PCHR"/>
    <property type="match status" value="1"/>
</dbReference>
<dbReference type="Gene3D" id="1.10.10.60">
    <property type="entry name" value="Homeodomain-like"/>
    <property type="match status" value="2"/>
</dbReference>
<protein>
    <submittedName>
        <fullName evidence="6">AraC family transcriptional regulator</fullName>
    </submittedName>
</protein>
<evidence type="ECO:0000313" key="7">
    <source>
        <dbReference type="Proteomes" id="UP000321567"/>
    </source>
</evidence>
<dbReference type="OrthoDB" id="9802263at2"/>
<feature type="domain" description="HTH araC/xylS-type" evidence="5">
    <location>
        <begin position="220"/>
        <end position="318"/>
    </location>
</feature>
<dbReference type="Pfam" id="PF12833">
    <property type="entry name" value="HTH_18"/>
    <property type="match status" value="1"/>
</dbReference>
<dbReference type="InterPro" id="IPR053142">
    <property type="entry name" value="PchR_regulatory_protein"/>
</dbReference>
<keyword evidence="2" id="KW-0238">DNA-binding</keyword>
<evidence type="ECO:0000259" key="5">
    <source>
        <dbReference type="PROSITE" id="PS01124"/>
    </source>
</evidence>
<proteinExistence type="predicted"/>
<dbReference type="InterPro" id="IPR020449">
    <property type="entry name" value="Tscrpt_reg_AraC-type_HTH"/>
</dbReference>
<dbReference type="GO" id="GO:0003700">
    <property type="term" value="F:DNA-binding transcription factor activity"/>
    <property type="evidence" value="ECO:0007669"/>
    <property type="project" value="InterPro"/>
</dbReference>
<evidence type="ECO:0000256" key="4">
    <source>
        <dbReference type="SAM" id="MobiDB-lite"/>
    </source>
</evidence>
<dbReference type="InterPro" id="IPR018060">
    <property type="entry name" value="HTH_AraC"/>
</dbReference>
<name>A0A512HB89_9PROT</name>
<keyword evidence="3" id="KW-0804">Transcription</keyword>
<dbReference type="AlphaFoldDB" id="A0A512HB89"/>
<feature type="region of interest" description="Disordered" evidence="4">
    <location>
        <begin position="313"/>
        <end position="339"/>
    </location>
</feature>
<evidence type="ECO:0000256" key="2">
    <source>
        <dbReference type="ARBA" id="ARBA00023125"/>
    </source>
</evidence>
<evidence type="ECO:0000256" key="3">
    <source>
        <dbReference type="ARBA" id="ARBA00023163"/>
    </source>
</evidence>
<organism evidence="6 7">
    <name type="scientific">Pararhodospirillum oryzae</name>
    <dbReference type="NCBI Taxonomy" id="478448"/>
    <lineage>
        <taxon>Bacteria</taxon>
        <taxon>Pseudomonadati</taxon>
        <taxon>Pseudomonadota</taxon>
        <taxon>Alphaproteobacteria</taxon>
        <taxon>Rhodospirillales</taxon>
        <taxon>Rhodospirillaceae</taxon>
        <taxon>Pararhodospirillum</taxon>
    </lineage>
</organism>
<dbReference type="PROSITE" id="PS01124">
    <property type="entry name" value="HTH_ARAC_FAMILY_2"/>
    <property type="match status" value="1"/>
</dbReference>
<keyword evidence="1" id="KW-0805">Transcription regulation</keyword>
<evidence type="ECO:0000256" key="1">
    <source>
        <dbReference type="ARBA" id="ARBA00023015"/>
    </source>
</evidence>
<dbReference type="SMART" id="SM00342">
    <property type="entry name" value="HTH_ARAC"/>
    <property type="match status" value="1"/>
</dbReference>
<evidence type="ECO:0000313" key="6">
    <source>
        <dbReference type="EMBL" id="GEO82708.1"/>
    </source>
</evidence>
<dbReference type="InterPro" id="IPR009057">
    <property type="entry name" value="Homeodomain-like_sf"/>
</dbReference>
<dbReference type="EMBL" id="BJZO01000100">
    <property type="protein sequence ID" value="GEO82708.1"/>
    <property type="molecule type" value="Genomic_DNA"/>
</dbReference>
<dbReference type="InterPro" id="IPR018062">
    <property type="entry name" value="HTH_AraC-typ_CS"/>
</dbReference>
<dbReference type="SUPFAM" id="SSF46689">
    <property type="entry name" value="Homeodomain-like"/>
    <property type="match status" value="2"/>
</dbReference>
<gene>
    <name evidence="6" type="ORF">ROR02_28390</name>
</gene>
<accession>A0A512HB89</accession>
<sequence>MSPLDSSARPTPPSSLRVDSRDWSAYLPSSVGWRETVVPLQGHDQVSFRIGRVGAGMTVTASEARLREDFASCIEQAGQTWTLCFCLDGSSLFSFGAAGPRHVVRQGDVWLFQGDDASVHRWTPAQARASMVALKVPADRVAECLEGARGPRRGSRALRLDQGPPGRFGLETLLTNPLHGPLDRLMAESQALALLARGLGPLGNDGAPWREVVDAGRPLSRVIDALTADLCHPPALEDLAREAGMSHARLNRCFRRAYGTTVFAWLRDYRLERACHHLRQDAHSITDIAFLCGFSSSSHFAAAFRERYGCSPAQYRRQDPGDAREEETGEETGSSPIPS</sequence>
<dbReference type="Proteomes" id="UP000321567">
    <property type="component" value="Unassembled WGS sequence"/>
</dbReference>
<comment type="caution">
    <text evidence="6">The sequence shown here is derived from an EMBL/GenBank/DDBJ whole genome shotgun (WGS) entry which is preliminary data.</text>
</comment>
<dbReference type="PRINTS" id="PR00032">
    <property type="entry name" value="HTHARAC"/>
</dbReference>
<dbReference type="PROSITE" id="PS00041">
    <property type="entry name" value="HTH_ARAC_FAMILY_1"/>
    <property type="match status" value="1"/>
</dbReference>
<dbReference type="GO" id="GO:0043565">
    <property type="term" value="F:sequence-specific DNA binding"/>
    <property type="evidence" value="ECO:0007669"/>
    <property type="project" value="InterPro"/>
</dbReference>
<reference evidence="6 7" key="1">
    <citation type="submission" date="2019-07" db="EMBL/GenBank/DDBJ databases">
        <title>Whole genome shotgun sequence of Rhodospirillum oryzae NBRC 107573.</title>
        <authorList>
            <person name="Hosoyama A."/>
            <person name="Uohara A."/>
            <person name="Ohji S."/>
            <person name="Ichikawa N."/>
        </authorList>
    </citation>
    <scope>NUCLEOTIDE SEQUENCE [LARGE SCALE GENOMIC DNA]</scope>
    <source>
        <strain evidence="6 7">NBRC 107573</strain>
    </source>
</reference>
<dbReference type="PANTHER" id="PTHR47893:SF1">
    <property type="entry name" value="REGULATORY PROTEIN PCHR"/>
    <property type="match status" value="1"/>
</dbReference>